<keyword evidence="2" id="KW-0812">Transmembrane</keyword>
<dbReference type="EMBL" id="JAUSZV010000005">
    <property type="protein sequence ID" value="MDQ0905651.1"/>
    <property type="molecule type" value="Genomic_DNA"/>
</dbReference>
<feature type="region of interest" description="Disordered" evidence="1">
    <location>
        <begin position="52"/>
        <end position="81"/>
    </location>
</feature>
<sequence>MAATPVTLLRRAARPGNSGSPRTVLVVMCAGYFLVLLDVTVVNVALPAIGSGLGTDVGGLGGTPSGGGSSTDTRWRSPPSC</sequence>
<dbReference type="RefSeq" id="WP_306973130.1">
    <property type="nucleotide sequence ID" value="NZ_JAUSZV010000005.1"/>
</dbReference>
<keyword evidence="2" id="KW-1133">Transmembrane helix</keyword>
<dbReference type="InterPro" id="IPR036259">
    <property type="entry name" value="MFS_trans_sf"/>
</dbReference>
<protein>
    <recommendedName>
        <fullName evidence="5">Major facilitator superfamily (MFS) profile domain-containing protein</fullName>
    </recommendedName>
</protein>
<dbReference type="Proteomes" id="UP001234216">
    <property type="component" value="Unassembled WGS sequence"/>
</dbReference>
<accession>A0AAW8F8N9</accession>
<evidence type="ECO:0000313" key="4">
    <source>
        <dbReference type="Proteomes" id="UP001234216"/>
    </source>
</evidence>
<name>A0AAW8F8N9_9ACTN</name>
<dbReference type="SUPFAM" id="SSF103473">
    <property type="entry name" value="MFS general substrate transporter"/>
    <property type="match status" value="1"/>
</dbReference>
<proteinExistence type="predicted"/>
<evidence type="ECO:0008006" key="5">
    <source>
        <dbReference type="Google" id="ProtNLM"/>
    </source>
</evidence>
<evidence type="ECO:0000256" key="1">
    <source>
        <dbReference type="SAM" id="MobiDB-lite"/>
    </source>
</evidence>
<comment type="caution">
    <text evidence="3">The sequence shown here is derived from an EMBL/GenBank/DDBJ whole genome shotgun (WGS) entry which is preliminary data.</text>
</comment>
<organism evidence="3 4">
    <name type="scientific">Streptomyces canus</name>
    <dbReference type="NCBI Taxonomy" id="58343"/>
    <lineage>
        <taxon>Bacteria</taxon>
        <taxon>Bacillati</taxon>
        <taxon>Actinomycetota</taxon>
        <taxon>Actinomycetes</taxon>
        <taxon>Kitasatosporales</taxon>
        <taxon>Streptomycetaceae</taxon>
        <taxon>Streptomyces</taxon>
        <taxon>Streptomyces aurantiacus group</taxon>
    </lineage>
</organism>
<feature type="compositionally biased region" description="Gly residues" evidence="1">
    <location>
        <begin position="52"/>
        <end position="69"/>
    </location>
</feature>
<evidence type="ECO:0000313" key="3">
    <source>
        <dbReference type="EMBL" id="MDQ0905651.1"/>
    </source>
</evidence>
<reference evidence="3" key="1">
    <citation type="submission" date="2023-07" db="EMBL/GenBank/DDBJ databases">
        <title>Comparative genomics of wheat-associated soil bacteria to identify genetic determinants of phenazine resistance.</title>
        <authorList>
            <person name="Mouncey N."/>
        </authorList>
    </citation>
    <scope>NUCLEOTIDE SEQUENCE</scope>
    <source>
        <strain evidence="3">V4I22</strain>
    </source>
</reference>
<gene>
    <name evidence="3" type="ORF">QFZ22_001636</name>
</gene>
<feature type="transmembrane region" description="Helical" evidence="2">
    <location>
        <begin position="24"/>
        <end position="46"/>
    </location>
</feature>
<dbReference type="AlphaFoldDB" id="A0AAW8F8N9"/>
<evidence type="ECO:0000256" key="2">
    <source>
        <dbReference type="SAM" id="Phobius"/>
    </source>
</evidence>
<keyword evidence="2" id="KW-0472">Membrane</keyword>